<dbReference type="InterPro" id="IPR003737">
    <property type="entry name" value="GlcNAc_PI_deacetylase-related"/>
</dbReference>
<evidence type="ECO:0000256" key="1">
    <source>
        <dbReference type="ARBA" id="ARBA00022833"/>
    </source>
</evidence>
<dbReference type="InterPro" id="IPR024078">
    <property type="entry name" value="LmbE-like_dom_sf"/>
</dbReference>
<evidence type="ECO:0000313" key="3">
    <source>
        <dbReference type="Proteomes" id="UP001631957"/>
    </source>
</evidence>
<keyword evidence="1" id="KW-0862">Zinc</keyword>
<dbReference type="SUPFAM" id="SSF102588">
    <property type="entry name" value="LmbE-like"/>
    <property type="match status" value="1"/>
</dbReference>
<organism evidence="2 3">
    <name type="scientific">Streptomyces niveiscabiei</name>
    <dbReference type="NCBI Taxonomy" id="164115"/>
    <lineage>
        <taxon>Bacteria</taxon>
        <taxon>Bacillati</taxon>
        <taxon>Actinomycetota</taxon>
        <taxon>Actinomycetes</taxon>
        <taxon>Kitasatosporales</taxon>
        <taxon>Streptomycetaceae</taxon>
        <taxon>Streptomyces</taxon>
    </lineage>
</organism>
<reference evidence="2 3" key="1">
    <citation type="submission" date="2024-12" db="EMBL/GenBank/DDBJ databases">
        <title>Forecasting of Potato common scab and diversities of Pathogenic streptomyces spp. in china.</title>
        <authorList>
            <person name="Handique U."/>
            <person name="Wu J."/>
        </authorList>
    </citation>
    <scope>NUCLEOTIDE SEQUENCE [LARGE SCALE GENOMIC DNA]</scope>
    <source>
        <strain evidence="2 3">ZRIMU1530</strain>
    </source>
</reference>
<sequence length="361" mass="39194">MSQPPAMSLSRRLPKALALTDRPTRLPHMELGDSTARFLGGEVDPAAFPSSAADLWSGCDGTRPLESWGPADRELIGRWHAAGLVVAAPSPRPASAFSLTFVSPHPDDAQLALGSTVFRFGGRVVDVFSHETWTRVPYYQDRPELASRLLIEEERVACHVLGADLTLLGHLDGANRPAWREGFLPGADAADEVRSTEPELFERITDDLDRELSDGSLVLAPLAVGGHVDHLLVREAVCELVANKSVEPERVVFYEDMPYSLFTDAVVDTGRLSERLGGPALTPVLIPGSPQSAEAKRESLWPYRLQVLETVANRIGRYGRNLMEADPTAGFAERVWVSADSARAVRELAAAACEDLSSPAE</sequence>
<dbReference type="GO" id="GO:0016787">
    <property type="term" value="F:hydrolase activity"/>
    <property type="evidence" value="ECO:0007669"/>
    <property type="project" value="UniProtKB-KW"/>
</dbReference>
<keyword evidence="2" id="KW-0378">Hydrolase</keyword>
<dbReference type="EC" id="3.5.1.-" evidence="2"/>
<comment type="caution">
    <text evidence="2">The sequence shown here is derived from an EMBL/GenBank/DDBJ whole genome shotgun (WGS) entry which is preliminary data.</text>
</comment>
<protein>
    <submittedName>
        <fullName evidence="2">PIG-L deacetylase family protein</fullName>
        <ecNumber evidence="2">3.5.1.-</ecNumber>
    </submittedName>
</protein>
<name>A0ABW9I849_9ACTN</name>
<gene>
    <name evidence="2" type="ORF">ACKI18_43980</name>
</gene>
<keyword evidence="3" id="KW-1185">Reference proteome</keyword>
<evidence type="ECO:0000313" key="2">
    <source>
        <dbReference type="EMBL" id="MFM9615630.1"/>
    </source>
</evidence>
<dbReference type="EMBL" id="JBJVNI010000038">
    <property type="protein sequence ID" value="MFM9615630.1"/>
    <property type="molecule type" value="Genomic_DNA"/>
</dbReference>
<proteinExistence type="predicted"/>
<dbReference type="RefSeq" id="WP_409122434.1">
    <property type="nucleotide sequence ID" value="NZ_JBJVNI010000038.1"/>
</dbReference>
<accession>A0ABW9I849</accession>
<dbReference type="Gene3D" id="3.40.50.10320">
    <property type="entry name" value="LmbE-like"/>
    <property type="match status" value="1"/>
</dbReference>
<dbReference type="Pfam" id="PF02585">
    <property type="entry name" value="PIG-L"/>
    <property type="match status" value="1"/>
</dbReference>
<dbReference type="Proteomes" id="UP001631957">
    <property type="component" value="Unassembled WGS sequence"/>
</dbReference>